<comment type="similarity">
    <text evidence="7">Belongs to the transglycosylase MltG family.</text>
</comment>
<dbReference type="GO" id="GO:0071555">
    <property type="term" value="P:cell wall organization"/>
    <property type="evidence" value="ECO:0007669"/>
    <property type="project" value="UniProtKB-KW"/>
</dbReference>
<dbReference type="NCBIfam" id="TIGR00247">
    <property type="entry name" value="endolytic transglycosylase MltG"/>
    <property type="match status" value="1"/>
</dbReference>
<feature type="site" description="Important for catalytic activity" evidence="7">
    <location>
        <position position="214"/>
    </location>
</feature>
<dbReference type="GO" id="GO:0005886">
    <property type="term" value="C:plasma membrane"/>
    <property type="evidence" value="ECO:0007669"/>
    <property type="project" value="UniProtKB-UniRule"/>
</dbReference>
<protein>
    <recommendedName>
        <fullName evidence="7">Endolytic murein transglycosylase</fullName>
        <ecNumber evidence="7">4.2.2.29</ecNumber>
    </recommendedName>
    <alternativeName>
        <fullName evidence="7">Peptidoglycan lytic transglycosylase</fullName>
    </alternativeName>
    <alternativeName>
        <fullName evidence="7">Peptidoglycan polymerization terminase</fullName>
    </alternativeName>
</protein>
<accession>A0A2N1PTW4</accession>
<dbReference type="EMBL" id="PGXC01000002">
    <property type="protein sequence ID" value="PKK91787.1"/>
    <property type="molecule type" value="Genomic_DNA"/>
</dbReference>
<evidence type="ECO:0000256" key="1">
    <source>
        <dbReference type="ARBA" id="ARBA00022475"/>
    </source>
</evidence>
<gene>
    <name evidence="7" type="primary">mltG</name>
    <name evidence="8" type="ORF">CVV64_03745</name>
</gene>
<evidence type="ECO:0000256" key="3">
    <source>
        <dbReference type="ARBA" id="ARBA00022989"/>
    </source>
</evidence>
<comment type="caution">
    <text evidence="8">The sequence shown here is derived from an EMBL/GenBank/DDBJ whole genome shotgun (WGS) entry which is preliminary data.</text>
</comment>
<comment type="function">
    <text evidence="7">Functions as a peptidoglycan terminase that cleaves nascent peptidoglycan strands endolytically to terminate their elongation.</text>
</comment>
<evidence type="ECO:0000256" key="5">
    <source>
        <dbReference type="ARBA" id="ARBA00023239"/>
    </source>
</evidence>
<organism evidence="8 9">
    <name type="scientific">Candidatus Wallbacteria bacterium HGW-Wallbacteria-1</name>
    <dbReference type="NCBI Taxonomy" id="2013854"/>
    <lineage>
        <taxon>Bacteria</taxon>
        <taxon>Candidatus Walliibacteriota</taxon>
    </lineage>
</organism>
<dbReference type="EC" id="4.2.2.29" evidence="7"/>
<keyword evidence="2 7" id="KW-0812">Transmembrane</keyword>
<dbReference type="InterPro" id="IPR003770">
    <property type="entry name" value="MLTG-like"/>
</dbReference>
<dbReference type="PANTHER" id="PTHR30518">
    <property type="entry name" value="ENDOLYTIC MUREIN TRANSGLYCOSYLASE"/>
    <property type="match status" value="1"/>
</dbReference>
<evidence type="ECO:0000256" key="2">
    <source>
        <dbReference type="ARBA" id="ARBA00022692"/>
    </source>
</evidence>
<dbReference type="Gene3D" id="3.30.160.60">
    <property type="entry name" value="Classic Zinc Finger"/>
    <property type="match status" value="1"/>
</dbReference>
<dbReference type="Proteomes" id="UP000233256">
    <property type="component" value="Unassembled WGS sequence"/>
</dbReference>
<dbReference type="GO" id="GO:0009252">
    <property type="term" value="P:peptidoglycan biosynthetic process"/>
    <property type="evidence" value="ECO:0007669"/>
    <property type="project" value="UniProtKB-UniRule"/>
</dbReference>
<reference evidence="8 9" key="1">
    <citation type="journal article" date="2017" name="ISME J.">
        <title>Potential for microbial H2 and metal transformations associated with novel bacteria and archaea in deep terrestrial subsurface sediments.</title>
        <authorList>
            <person name="Hernsdorf A.W."/>
            <person name="Amano Y."/>
            <person name="Miyakawa K."/>
            <person name="Ise K."/>
            <person name="Suzuki Y."/>
            <person name="Anantharaman K."/>
            <person name="Probst A."/>
            <person name="Burstein D."/>
            <person name="Thomas B.C."/>
            <person name="Banfield J.F."/>
        </authorList>
    </citation>
    <scope>NUCLEOTIDE SEQUENCE [LARGE SCALE GENOMIC DNA]</scope>
    <source>
        <strain evidence="8">HGW-Wallbacteria-1</strain>
    </source>
</reference>
<evidence type="ECO:0000256" key="4">
    <source>
        <dbReference type="ARBA" id="ARBA00023136"/>
    </source>
</evidence>
<dbReference type="HAMAP" id="MF_02065">
    <property type="entry name" value="MltG"/>
    <property type="match status" value="1"/>
</dbReference>
<dbReference type="CDD" id="cd08010">
    <property type="entry name" value="MltG_like"/>
    <property type="match status" value="1"/>
</dbReference>
<keyword evidence="1 7" id="KW-1003">Cell membrane</keyword>
<comment type="catalytic activity">
    <reaction evidence="7">
        <text>a peptidoglycan chain = a peptidoglycan chain with N-acetyl-1,6-anhydromuramyl-[peptide] at the reducing end + a peptidoglycan chain with N-acetylglucosamine at the non-reducing end.</text>
        <dbReference type="EC" id="4.2.2.29"/>
    </reaction>
</comment>
<keyword evidence="3 7" id="KW-1133">Transmembrane helix</keyword>
<evidence type="ECO:0000256" key="7">
    <source>
        <dbReference type="HAMAP-Rule" id="MF_02065"/>
    </source>
</evidence>
<dbReference type="GO" id="GO:0008932">
    <property type="term" value="F:lytic endotransglycosylase activity"/>
    <property type="evidence" value="ECO:0007669"/>
    <property type="project" value="UniProtKB-UniRule"/>
</dbReference>
<proteinExistence type="inferred from homology"/>
<evidence type="ECO:0000313" key="9">
    <source>
        <dbReference type="Proteomes" id="UP000233256"/>
    </source>
</evidence>
<dbReference type="Pfam" id="PF02618">
    <property type="entry name" value="YceG"/>
    <property type="match status" value="1"/>
</dbReference>
<dbReference type="Gene3D" id="3.30.1490.480">
    <property type="entry name" value="Endolytic murein transglycosylase"/>
    <property type="match status" value="1"/>
</dbReference>
<keyword evidence="6 7" id="KW-0961">Cell wall biogenesis/degradation</keyword>
<dbReference type="AlphaFoldDB" id="A0A2N1PTW4"/>
<keyword evidence="5 7" id="KW-0456">Lyase</keyword>
<sequence length="336" mass="37266">MVQKVSAVTVLLLVFFSLGGAWYIHANLQPIDLLSDREQVIVIPHGSNARAIGRLLQDAGLIRSAEFFALYSRVTGKASRLRTGSVALKSSMDLPRILDTLTASEIQQLPEIRITLPEGITLRQMAEKFSVAGLCSSEDFLEAAAALSWKGFRGGEGLLFPDTYFFHRGSTAEAMVRRIHKKFLDVFEQMADKTLPQGISIDQALVLASIVERECAASEERPKVAGVFLNRIARGMKLESCATVLYVAPPGTSRVTDRELAIDSPYNTYRVQGLPPGPICCPGRASIESVFNPVMEKWLYFVAAGDGTHHFSSTLREHNRYKLKLKQLLRKRSRNQ</sequence>
<dbReference type="PANTHER" id="PTHR30518:SF2">
    <property type="entry name" value="ENDOLYTIC MUREIN TRANSGLYCOSYLASE"/>
    <property type="match status" value="1"/>
</dbReference>
<name>A0A2N1PTW4_9BACT</name>
<evidence type="ECO:0000313" key="8">
    <source>
        <dbReference type="EMBL" id="PKK91787.1"/>
    </source>
</evidence>
<evidence type="ECO:0000256" key="6">
    <source>
        <dbReference type="ARBA" id="ARBA00023316"/>
    </source>
</evidence>
<keyword evidence="4 7" id="KW-0472">Membrane</keyword>